<dbReference type="EMBL" id="JAFHDT010000011">
    <property type="protein sequence ID" value="KAI7803635.1"/>
    <property type="molecule type" value="Genomic_DNA"/>
</dbReference>
<dbReference type="AlphaFoldDB" id="A0A9W7TQW7"/>
<organism evidence="1 2">
    <name type="scientific">Triplophysa rosa</name>
    <name type="common">Cave loach</name>
    <dbReference type="NCBI Taxonomy" id="992332"/>
    <lineage>
        <taxon>Eukaryota</taxon>
        <taxon>Metazoa</taxon>
        <taxon>Chordata</taxon>
        <taxon>Craniata</taxon>
        <taxon>Vertebrata</taxon>
        <taxon>Euteleostomi</taxon>
        <taxon>Actinopterygii</taxon>
        <taxon>Neopterygii</taxon>
        <taxon>Teleostei</taxon>
        <taxon>Ostariophysi</taxon>
        <taxon>Cypriniformes</taxon>
        <taxon>Nemacheilidae</taxon>
        <taxon>Triplophysa</taxon>
    </lineage>
</organism>
<accession>A0A9W7TQW7</accession>
<evidence type="ECO:0000313" key="2">
    <source>
        <dbReference type="Proteomes" id="UP001059041"/>
    </source>
</evidence>
<evidence type="ECO:0000313" key="1">
    <source>
        <dbReference type="EMBL" id="KAI7803635.1"/>
    </source>
</evidence>
<dbReference type="Proteomes" id="UP001059041">
    <property type="component" value="Linkage Group LG11"/>
</dbReference>
<comment type="caution">
    <text evidence="1">The sequence shown here is derived from an EMBL/GenBank/DDBJ whole genome shotgun (WGS) entry which is preliminary data.</text>
</comment>
<name>A0A9W7TQW7_TRIRA</name>
<protein>
    <submittedName>
        <fullName evidence="1">Uncharacterized protein</fullName>
    </submittedName>
</protein>
<proteinExistence type="predicted"/>
<reference evidence="1" key="1">
    <citation type="submission" date="2021-02" db="EMBL/GenBank/DDBJ databases">
        <title>Comparative genomics reveals that relaxation of natural selection precedes convergent phenotypic evolution of cavefish.</title>
        <authorList>
            <person name="Peng Z."/>
        </authorList>
    </citation>
    <scope>NUCLEOTIDE SEQUENCE</scope>
    <source>
        <tissue evidence="1">Muscle</tissue>
    </source>
</reference>
<gene>
    <name evidence="1" type="ORF">IRJ41_009373</name>
</gene>
<sequence>MPVKIDMVLLMLGGLRGFRGTRHQVRFERTTLNFFDRLIMTSPSVQNYQQIQLFLDSSAEGVTVWQGSTVWSSQPLLEDAVIPPPGNI</sequence>
<keyword evidence="2" id="KW-1185">Reference proteome</keyword>